<accession>A0ABP8DV37</accession>
<evidence type="ECO:0000256" key="1">
    <source>
        <dbReference type="SAM" id="MobiDB-lite"/>
    </source>
</evidence>
<evidence type="ECO:0000313" key="4">
    <source>
        <dbReference type="Proteomes" id="UP001500620"/>
    </source>
</evidence>
<evidence type="ECO:0000259" key="2">
    <source>
        <dbReference type="Pfam" id="PF01814"/>
    </source>
</evidence>
<sequence>MPRLPLPLTRKQPRRYGSQAPGSGKAMTQPQHKDVVDVLLEQHQQIKSLFDRIATAEGKQKQELFYDLVRLLAVHESAEEQIVHPEARRAIGEDGERVVDARLQEEARAKRVLSDLYDLGVDHPDFGARLAAFAHDVVEHATHEEQEEFPRLRERVDPDKLYRLASVFEAAEQIAPTRPHPAAGESAAANLLLGPPVAVFDRIRDALRSG</sequence>
<dbReference type="CDD" id="cd12108">
    <property type="entry name" value="Hr-like"/>
    <property type="match status" value="1"/>
</dbReference>
<dbReference type="EMBL" id="BAABAT010000081">
    <property type="protein sequence ID" value="GAA4263822.1"/>
    <property type="molecule type" value="Genomic_DNA"/>
</dbReference>
<dbReference type="InterPro" id="IPR012312">
    <property type="entry name" value="Hemerythrin-like"/>
</dbReference>
<protein>
    <submittedName>
        <fullName evidence="3">Hemerythrin domain-containing protein</fullName>
    </submittedName>
</protein>
<dbReference type="Pfam" id="PF01814">
    <property type="entry name" value="Hemerythrin"/>
    <property type="match status" value="1"/>
</dbReference>
<evidence type="ECO:0000313" key="3">
    <source>
        <dbReference type="EMBL" id="GAA4263822.1"/>
    </source>
</evidence>
<gene>
    <name evidence="3" type="ORF">GCM10022255_111850</name>
</gene>
<organism evidence="3 4">
    <name type="scientific">Dactylosporangium darangshiense</name>
    <dbReference type="NCBI Taxonomy" id="579108"/>
    <lineage>
        <taxon>Bacteria</taxon>
        <taxon>Bacillati</taxon>
        <taxon>Actinomycetota</taxon>
        <taxon>Actinomycetes</taxon>
        <taxon>Micromonosporales</taxon>
        <taxon>Micromonosporaceae</taxon>
        <taxon>Dactylosporangium</taxon>
    </lineage>
</organism>
<dbReference type="Proteomes" id="UP001500620">
    <property type="component" value="Unassembled WGS sequence"/>
</dbReference>
<dbReference type="PANTHER" id="PTHR35585">
    <property type="entry name" value="HHE DOMAIN PROTEIN (AFU_ORTHOLOGUE AFUA_4G00730)"/>
    <property type="match status" value="1"/>
</dbReference>
<proteinExistence type="predicted"/>
<feature type="region of interest" description="Disordered" evidence="1">
    <location>
        <begin position="1"/>
        <end position="31"/>
    </location>
</feature>
<dbReference type="Gene3D" id="1.20.120.520">
    <property type="entry name" value="nmb1532 protein domain like"/>
    <property type="match status" value="1"/>
</dbReference>
<dbReference type="PANTHER" id="PTHR35585:SF1">
    <property type="entry name" value="HHE DOMAIN PROTEIN (AFU_ORTHOLOGUE AFUA_4G00730)"/>
    <property type="match status" value="1"/>
</dbReference>
<comment type="caution">
    <text evidence="3">The sequence shown here is derived from an EMBL/GenBank/DDBJ whole genome shotgun (WGS) entry which is preliminary data.</text>
</comment>
<reference evidence="4" key="1">
    <citation type="journal article" date="2019" name="Int. J. Syst. Evol. Microbiol.">
        <title>The Global Catalogue of Microorganisms (GCM) 10K type strain sequencing project: providing services to taxonomists for standard genome sequencing and annotation.</title>
        <authorList>
            <consortium name="The Broad Institute Genomics Platform"/>
            <consortium name="The Broad Institute Genome Sequencing Center for Infectious Disease"/>
            <person name="Wu L."/>
            <person name="Ma J."/>
        </authorList>
    </citation>
    <scope>NUCLEOTIDE SEQUENCE [LARGE SCALE GENOMIC DNA]</scope>
    <source>
        <strain evidence="4">JCM 17441</strain>
    </source>
</reference>
<name>A0ABP8DV37_9ACTN</name>
<feature type="domain" description="Hemerythrin-like" evidence="2">
    <location>
        <begin position="35"/>
        <end position="152"/>
    </location>
</feature>
<keyword evidence="4" id="KW-1185">Reference proteome</keyword>